<dbReference type="FunFam" id="3.30.63.10:FF:000002">
    <property type="entry name" value="Guanylate kinase 1"/>
    <property type="match status" value="1"/>
</dbReference>
<keyword evidence="8 13" id="KW-0547">Nucleotide-binding</keyword>
<name>A0A521BIQ3_9BACL</name>
<dbReference type="PROSITE" id="PS00856">
    <property type="entry name" value="GUANYLATE_KINASE_1"/>
    <property type="match status" value="1"/>
</dbReference>
<dbReference type="SMART" id="SM00072">
    <property type="entry name" value="GuKc"/>
    <property type="match status" value="1"/>
</dbReference>
<evidence type="ECO:0000256" key="11">
    <source>
        <dbReference type="ARBA" id="ARBA00030128"/>
    </source>
</evidence>
<comment type="subcellular location">
    <subcellularLocation>
        <location evidence="2 13">Cytoplasm</location>
    </subcellularLocation>
</comment>
<dbReference type="RefSeq" id="WP_142504451.1">
    <property type="nucleotide sequence ID" value="NZ_FXTI01000002.1"/>
</dbReference>
<dbReference type="InterPro" id="IPR008145">
    <property type="entry name" value="GK/Ca_channel_bsu"/>
</dbReference>
<dbReference type="PANTHER" id="PTHR23117:SF13">
    <property type="entry name" value="GUANYLATE KINASE"/>
    <property type="match status" value="1"/>
</dbReference>
<dbReference type="AlphaFoldDB" id="A0A521BIQ3"/>
<dbReference type="Pfam" id="PF00625">
    <property type="entry name" value="Guanylate_kin"/>
    <property type="match status" value="1"/>
</dbReference>
<dbReference type="OrthoDB" id="9808150at2"/>
<evidence type="ECO:0000313" key="15">
    <source>
        <dbReference type="EMBL" id="SMO47037.1"/>
    </source>
</evidence>
<feature type="binding site" evidence="13">
    <location>
        <begin position="16"/>
        <end position="23"/>
    </location>
    <ligand>
        <name>ATP</name>
        <dbReference type="ChEBI" id="CHEBI:30616"/>
    </ligand>
</feature>
<comment type="similarity">
    <text evidence="3 13">Belongs to the guanylate kinase family.</text>
</comment>
<dbReference type="CDD" id="cd00071">
    <property type="entry name" value="GMPK"/>
    <property type="match status" value="1"/>
</dbReference>
<keyword evidence="6 13" id="KW-0963">Cytoplasm</keyword>
<comment type="function">
    <text evidence="1 13">Essential for recycling GMP and indirectly, cGMP.</text>
</comment>
<evidence type="ECO:0000313" key="16">
    <source>
        <dbReference type="Proteomes" id="UP000315636"/>
    </source>
</evidence>
<dbReference type="FunFam" id="3.40.50.300:FF:000855">
    <property type="entry name" value="Guanylate kinase"/>
    <property type="match status" value="1"/>
</dbReference>
<evidence type="ECO:0000256" key="12">
    <source>
        <dbReference type="ARBA" id="ARBA00048594"/>
    </source>
</evidence>
<dbReference type="InterPro" id="IPR027417">
    <property type="entry name" value="P-loop_NTPase"/>
</dbReference>
<dbReference type="InterPro" id="IPR020590">
    <property type="entry name" value="Guanylate_kinase_CS"/>
</dbReference>
<sequence>MGIQTNKKGLLVVLSGPSGAGKGTVCSALKEEVPELVYSVSATTRPPRKGEVEGVNYFFKSKEAFQRMINQGELLEWAKYVNNYYGTPRTFVEERLAQGHDVLLEIEVQGAYQVKKVFPEGVFIFLLPPSMEELRARIQGRGTESKDTVEDRMKAAREELGHARYYDYLVVNDKVAKSCQQIHCILEAEHLRRERIFQENPNWLEGI</sequence>
<dbReference type="PROSITE" id="PS50052">
    <property type="entry name" value="GUANYLATE_KINASE_2"/>
    <property type="match status" value="1"/>
</dbReference>
<reference evidence="15 16" key="1">
    <citation type="submission" date="2017-05" db="EMBL/GenBank/DDBJ databases">
        <authorList>
            <person name="Varghese N."/>
            <person name="Submissions S."/>
        </authorList>
    </citation>
    <scope>NUCLEOTIDE SEQUENCE [LARGE SCALE GENOMIC DNA]</scope>
    <source>
        <strain evidence="15 16">DSM 45474</strain>
    </source>
</reference>
<dbReference type="EMBL" id="FXTI01000002">
    <property type="protein sequence ID" value="SMO47037.1"/>
    <property type="molecule type" value="Genomic_DNA"/>
</dbReference>
<dbReference type="SUPFAM" id="SSF52540">
    <property type="entry name" value="P-loop containing nucleoside triphosphate hydrolases"/>
    <property type="match status" value="1"/>
</dbReference>
<evidence type="ECO:0000256" key="5">
    <source>
        <dbReference type="ARBA" id="ARBA00016296"/>
    </source>
</evidence>
<evidence type="ECO:0000256" key="9">
    <source>
        <dbReference type="ARBA" id="ARBA00022777"/>
    </source>
</evidence>
<dbReference type="PANTHER" id="PTHR23117">
    <property type="entry name" value="GUANYLATE KINASE-RELATED"/>
    <property type="match status" value="1"/>
</dbReference>
<gene>
    <name evidence="13" type="primary">gmk</name>
    <name evidence="15" type="ORF">SAMN06264849_102136</name>
</gene>
<dbReference type="HAMAP" id="MF_00328">
    <property type="entry name" value="Guanylate_kinase"/>
    <property type="match status" value="1"/>
</dbReference>
<proteinExistence type="inferred from homology"/>
<dbReference type="Gene3D" id="3.30.63.10">
    <property type="entry name" value="Guanylate Kinase phosphate binding domain"/>
    <property type="match status" value="1"/>
</dbReference>
<dbReference type="Proteomes" id="UP000315636">
    <property type="component" value="Unassembled WGS sequence"/>
</dbReference>
<dbReference type="GO" id="GO:0005524">
    <property type="term" value="F:ATP binding"/>
    <property type="evidence" value="ECO:0007669"/>
    <property type="project" value="UniProtKB-UniRule"/>
</dbReference>
<evidence type="ECO:0000256" key="2">
    <source>
        <dbReference type="ARBA" id="ARBA00004496"/>
    </source>
</evidence>
<keyword evidence="10 13" id="KW-0067">ATP-binding</keyword>
<dbReference type="EC" id="2.7.4.8" evidence="4 13"/>
<evidence type="ECO:0000259" key="14">
    <source>
        <dbReference type="PROSITE" id="PS50052"/>
    </source>
</evidence>
<evidence type="ECO:0000256" key="6">
    <source>
        <dbReference type="ARBA" id="ARBA00022490"/>
    </source>
</evidence>
<feature type="domain" description="Guanylate kinase-like" evidence="14">
    <location>
        <begin position="9"/>
        <end position="187"/>
    </location>
</feature>
<evidence type="ECO:0000256" key="4">
    <source>
        <dbReference type="ARBA" id="ARBA00012961"/>
    </source>
</evidence>
<dbReference type="GO" id="GO:0005829">
    <property type="term" value="C:cytosol"/>
    <property type="evidence" value="ECO:0007669"/>
    <property type="project" value="TreeGrafter"/>
</dbReference>
<organism evidence="15 16">
    <name type="scientific">Melghirimyces algeriensis</name>
    <dbReference type="NCBI Taxonomy" id="910412"/>
    <lineage>
        <taxon>Bacteria</taxon>
        <taxon>Bacillati</taxon>
        <taxon>Bacillota</taxon>
        <taxon>Bacilli</taxon>
        <taxon>Bacillales</taxon>
        <taxon>Thermoactinomycetaceae</taxon>
        <taxon>Melghirimyces</taxon>
    </lineage>
</organism>
<dbReference type="Gene3D" id="3.40.50.300">
    <property type="entry name" value="P-loop containing nucleotide triphosphate hydrolases"/>
    <property type="match status" value="1"/>
</dbReference>
<dbReference type="NCBIfam" id="TIGR03263">
    <property type="entry name" value="guanyl_kin"/>
    <property type="match status" value="1"/>
</dbReference>
<dbReference type="GO" id="GO:0004385">
    <property type="term" value="F:GMP kinase activity"/>
    <property type="evidence" value="ECO:0007669"/>
    <property type="project" value="UniProtKB-UniRule"/>
</dbReference>
<evidence type="ECO:0000256" key="13">
    <source>
        <dbReference type="HAMAP-Rule" id="MF_00328"/>
    </source>
</evidence>
<dbReference type="InterPro" id="IPR008144">
    <property type="entry name" value="Guanylate_kin-like_dom"/>
</dbReference>
<dbReference type="InterPro" id="IPR017665">
    <property type="entry name" value="Guanylate_kinase"/>
</dbReference>
<evidence type="ECO:0000256" key="7">
    <source>
        <dbReference type="ARBA" id="ARBA00022679"/>
    </source>
</evidence>
<evidence type="ECO:0000256" key="8">
    <source>
        <dbReference type="ARBA" id="ARBA00022741"/>
    </source>
</evidence>
<protein>
    <recommendedName>
        <fullName evidence="5 13">Guanylate kinase</fullName>
        <ecNumber evidence="4 13">2.7.4.8</ecNumber>
    </recommendedName>
    <alternativeName>
        <fullName evidence="11 13">GMP kinase</fullName>
    </alternativeName>
</protein>
<accession>A0A521BIQ3</accession>
<evidence type="ECO:0000256" key="1">
    <source>
        <dbReference type="ARBA" id="ARBA00003531"/>
    </source>
</evidence>
<evidence type="ECO:0000256" key="3">
    <source>
        <dbReference type="ARBA" id="ARBA00005790"/>
    </source>
</evidence>
<evidence type="ECO:0000256" key="10">
    <source>
        <dbReference type="ARBA" id="ARBA00022840"/>
    </source>
</evidence>
<keyword evidence="9 13" id="KW-0418">Kinase</keyword>
<comment type="catalytic activity">
    <reaction evidence="12 13">
        <text>GMP + ATP = GDP + ADP</text>
        <dbReference type="Rhea" id="RHEA:20780"/>
        <dbReference type="ChEBI" id="CHEBI:30616"/>
        <dbReference type="ChEBI" id="CHEBI:58115"/>
        <dbReference type="ChEBI" id="CHEBI:58189"/>
        <dbReference type="ChEBI" id="CHEBI:456216"/>
        <dbReference type="EC" id="2.7.4.8"/>
    </reaction>
</comment>
<keyword evidence="7 13" id="KW-0808">Transferase</keyword>
<keyword evidence="16" id="KW-1185">Reference proteome</keyword>